<organism evidence="1 2">
    <name type="scientific">Pristionchus mayeri</name>
    <dbReference type="NCBI Taxonomy" id="1317129"/>
    <lineage>
        <taxon>Eukaryota</taxon>
        <taxon>Metazoa</taxon>
        <taxon>Ecdysozoa</taxon>
        <taxon>Nematoda</taxon>
        <taxon>Chromadorea</taxon>
        <taxon>Rhabditida</taxon>
        <taxon>Rhabditina</taxon>
        <taxon>Diplogasteromorpha</taxon>
        <taxon>Diplogasteroidea</taxon>
        <taxon>Neodiplogasteridae</taxon>
        <taxon>Pristionchus</taxon>
    </lineage>
</organism>
<dbReference type="Proteomes" id="UP001328107">
    <property type="component" value="Unassembled WGS sequence"/>
</dbReference>
<protein>
    <submittedName>
        <fullName evidence="1">Uncharacterized protein</fullName>
    </submittedName>
</protein>
<feature type="non-terminal residue" evidence="1">
    <location>
        <position position="1"/>
    </location>
</feature>
<comment type="caution">
    <text evidence="1">The sequence shown here is derived from an EMBL/GenBank/DDBJ whole genome shotgun (WGS) entry which is preliminary data.</text>
</comment>
<accession>A0AAN4ZGS7</accession>
<proteinExistence type="predicted"/>
<reference evidence="2" key="1">
    <citation type="submission" date="2022-10" db="EMBL/GenBank/DDBJ databases">
        <title>Genome assembly of Pristionchus species.</title>
        <authorList>
            <person name="Yoshida K."/>
            <person name="Sommer R.J."/>
        </authorList>
    </citation>
    <scope>NUCLEOTIDE SEQUENCE [LARGE SCALE GENOMIC DNA]</scope>
    <source>
        <strain evidence="2">RS5460</strain>
    </source>
</reference>
<dbReference type="EMBL" id="BTRK01000002">
    <property type="protein sequence ID" value="GMR38801.1"/>
    <property type="molecule type" value="Genomic_DNA"/>
</dbReference>
<sequence length="87" mass="9819">AHPNSTRRLYSKEQSITFSTHRVVLGHLQGIPMRRSDVDALECCDGWLQVGDFCVEHEEPPGDADELEYVKFISGSSDERVEIEDAI</sequence>
<name>A0AAN4ZGS7_9BILA</name>
<dbReference type="AlphaFoldDB" id="A0AAN4ZGS7"/>
<evidence type="ECO:0000313" key="1">
    <source>
        <dbReference type="EMBL" id="GMR38801.1"/>
    </source>
</evidence>
<evidence type="ECO:0000313" key="2">
    <source>
        <dbReference type="Proteomes" id="UP001328107"/>
    </source>
</evidence>
<keyword evidence="2" id="KW-1185">Reference proteome</keyword>
<gene>
    <name evidence="1" type="ORF">PMAYCL1PPCAC_08996</name>
</gene>